<evidence type="ECO:0000313" key="2">
    <source>
        <dbReference type="EMBL" id="RNF84447.1"/>
    </source>
</evidence>
<dbReference type="AlphaFoldDB" id="A0A3M8ST02"/>
<sequence>MQQKERAQRLAALHVKGNPLVLHNAWDAGSAKAIASAGSTVIATSSWAVAAAHGYEDGESIPLSVVEHISARIVGAVEVPVTVDVEGGYSDDPRVCAENVARLIDQGVAGINFEDRIVSGTGLHGIHAQCERITAIRRMADARGIPLFINARTDLFFGTGAASVNGLAEARERATAYAEAGASGYFVPGLIDLHTIAVLCDAIDLPMNVMTMPGLPDVQALADAGVARISHGPGPYLRAMEAVRAAAQGVLR</sequence>
<protein>
    <submittedName>
        <fullName evidence="2">Isocitrate lyase/phosphoenolpyruvate mutase family protein</fullName>
    </submittedName>
</protein>
<name>A0A3M8ST02_9GAMM</name>
<dbReference type="InterPro" id="IPR039556">
    <property type="entry name" value="ICL/PEPM"/>
</dbReference>
<proteinExistence type="predicted"/>
<evidence type="ECO:0000256" key="1">
    <source>
        <dbReference type="ARBA" id="ARBA00022723"/>
    </source>
</evidence>
<accession>A0A3M8ST02</accession>
<dbReference type="InterPro" id="IPR040442">
    <property type="entry name" value="Pyrv_kinase-like_dom_sf"/>
</dbReference>
<dbReference type="RefSeq" id="WP_123087632.1">
    <property type="nucleotide sequence ID" value="NZ_RIBS01000003.1"/>
</dbReference>
<dbReference type="EMBL" id="RIBS01000003">
    <property type="protein sequence ID" value="RNF84447.1"/>
    <property type="molecule type" value="Genomic_DNA"/>
</dbReference>
<dbReference type="GO" id="GO:0016829">
    <property type="term" value="F:lyase activity"/>
    <property type="evidence" value="ECO:0007669"/>
    <property type="project" value="UniProtKB-KW"/>
</dbReference>
<dbReference type="PANTHER" id="PTHR42905:SF16">
    <property type="entry name" value="CARBOXYPHOSPHONOENOLPYRUVATE PHOSPHONOMUTASE-LIKE PROTEIN (AFU_ORTHOLOGUE AFUA_5G07230)"/>
    <property type="match status" value="1"/>
</dbReference>
<keyword evidence="2" id="KW-0670">Pyruvate</keyword>
<dbReference type="Gene3D" id="3.20.20.60">
    <property type="entry name" value="Phosphoenolpyruvate-binding domains"/>
    <property type="match status" value="1"/>
</dbReference>
<keyword evidence="1" id="KW-0479">Metal-binding</keyword>
<dbReference type="PANTHER" id="PTHR42905">
    <property type="entry name" value="PHOSPHOENOLPYRUVATE CARBOXYLASE"/>
    <property type="match status" value="1"/>
</dbReference>
<dbReference type="InterPro" id="IPR015813">
    <property type="entry name" value="Pyrv/PenolPyrv_kinase-like_dom"/>
</dbReference>
<organism evidence="2 3">
    <name type="scientific">Montanilutibacter psychrotolerans</name>
    <dbReference type="NCBI Taxonomy" id="1327343"/>
    <lineage>
        <taxon>Bacteria</taxon>
        <taxon>Pseudomonadati</taxon>
        <taxon>Pseudomonadota</taxon>
        <taxon>Gammaproteobacteria</taxon>
        <taxon>Lysobacterales</taxon>
        <taxon>Lysobacteraceae</taxon>
        <taxon>Montanilutibacter</taxon>
    </lineage>
</organism>
<dbReference type="SUPFAM" id="SSF51621">
    <property type="entry name" value="Phosphoenolpyruvate/pyruvate domain"/>
    <property type="match status" value="1"/>
</dbReference>
<reference evidence="2 3" key="1">
    <citation type="submission" date="2018-11" db="EMBL/GenBank/DDBJ databases">
        <title>Lysobacter cryohumiis sp. nov., isolated from soil in the Tianshan Mountains, Xinjiang, China.</title>
        <authorList>
            <person name="Luo Y."/>
            <person name="Sheng H."/>
        </authorList>
    </citation>
    <scope>NUCLEOTIDE SEQUENCE [LARGE SCALE GENOMIC DNA]</scope>
    <source>
        <strain evidence="2 3">ZS60</strain>
    </source>
</reference>
<dbReference type="GO" id="GO:0046872">
    <property type="term" value="F:metal ion binding"/>
    <property type="evidence" value="ECO:0007669"/>
    <property type="project" value="UniProtKB-KW"/>
</dbReference>
<dbReference type="CDD" id="cd00377">
    <property type="entry name" value="ICL_PEPM"/>
    <property type="match status" value="1"/>
</dbReference>
<comment type="caution">
    <text evidence="2">The sequence shown here is derived from an EMBL/GenBank/DDBJ whole genome shotgun (WGS) entry which is preliminary data.</text>
</comment>
<evidence type="ECO:0000313" key="3">
    <source>
        <dbReference type="Proteomes" id="UP000267049"/>
    </source>
</evidence>
<keyword evidence="3" id="KW-1185">Reference proteome</keyword>
<dbReference type="OrthoDB" id="9780430at2"/>
<keyword evidence="2" id="KW-0456">Lyase</keyword>
<dbReference type="Proteomes" id="UP000267049">
    <property type="component" value="Unassembled WGS sequence"/>
</dbReference>
<dbReference type="Pfam" id="PF13714">
    <property type="entry name" value="PEP_mutase"/>
    <property type="match status" value="1"/>
</dbReference>
<gene>
    <name evidence="2" type="ORF">EER27_08735</name>
</gene>